<dbReference type="EMBL" id="BLXT01004061">
    <property type="protein sequence ID" value="GFO09365.1"/>
    <property type="molecule type" value="Genomic_DNA"/>
</dbReference>
<dbReference type="InterPro" id="IPR050182">
    <property type="entry name" value="Cytochrome_P450_fam2"/>
</dbReference>
<accession>A0AAV4APT1</accession>
<dbReference type="GO" id="GO:0005737">
    <property type="term" value="C:cytoplasm"/>
    <property type="evidence" value="ECO:0007669"/>
    <property type="project" value="TreeGrafter"/>
</dbReference>
<dbReference type="GO" id="GO:0020037">
    <property type="term" value="F:heme binding"/>
    <property type="evidence" value="ECO:0007669"/>
    <property type="project" value="InterPro"/>
</dbReference>
<dbReference type="InterPro" id="IPR002401">
    <property type="entry name" value="Cyt_P450_E_grp-I"/>
</dbReference>
<evidence type="ECO:0000256" key="2">
    <source>
        <dbReference type="ARBA" id="ARBA00022723"/>
    </source>
</evidence>
<protein>
    <submittedName>
        <fullName evidence="6">Cytochrome p450 cyp2</fullName>
    </submittedName>
</protein>
<evidence type="ECO:0000256" key="5">
    <source>
        <dbReference type="RuleBase" id="RU000461"/>
    </source>
</evidence>
<keyword evidence="5" id="KW-0560">Oxidoreductase</keyword>
<dbReference type="InterPro" id="IPR036396">
    <property type="entry name" value="Cyt_P450_sf"/>
</dbReference>
<feature type="binding site" description="axial binding residue" evidence="4">
    <location>
        <position position="80"/>
    </location>
    <ligand>
        <name>heme</name>
        <dbReference type="ChEBI" id="CHEBI:30413"/>
    </ligand>
    <ligandPart>
        <name>Fe</name>
        <dbReference type="ChEBI" id="CHEBI:18248"/>
    </ligandPart>
</feature>
<keyword evidence="5" id="KW-0503">Monooxygenase</keyword>
<dbReference type="Pfam" id="PF00067">
    <property type="entry name" value="p450"/>
    <property type="match status" value="1"/>
</dbReference>
<evidence type="ECO:0000256" key="4">
    <source>
        <dbReference type="PIRSR" id="PIRSR602401-1"/>
    </source>
</evidence>
<dbReference type="PANTHER" id="PTHR24300">
    <property type="entry name" value="CYTOCHROME P450 508A4-RELATED"/>
    <property type="match status" value="1"/>
</dbReference>
<comment type="caution">
    <text evidence="6">The sequence shown here is derived from an EMBL/GenBank/DDBJ whole genome shotgun (WGS) entry which is preliminary data.</text>
</comment>
<organism evidence="6 7">
    <name type="scientific">Plakobranchus ocellatus</name>
    <dbReference type="NCBI Taxonomy" id="259542"/>
    <lineage>
        <taxon>Eukaryota</taxon>
        <taxon>Metazoa</taxon>
        <taxon>Spiralia</taxon>
        <taxon>Lophotrochozoa</taxon>
        <taxon>Mollusca</taxon>
        <taxon>Gastropoda</taxon>
        <taxon>Heterobranchia</taxon>
        <taxon>Euthyneura</taxon>
        <taxon>Panpulmonata</taxon>
        <taxon>Sacoglossa</taxon>
        <taxon>Placobranchoidea</taxon>
        <taxon>Plakobranchidae</taxon>
        <taxon>Plakobranchus</taxon>
    </lineage>
</organism>
<dbReference type="Gene3D" id="1.10.630.10">
    <property type="entry name" value="Cytochrome P450"/>
    <property type="match status" value="1"/>
</dbReference>
<proteinExistence type="inferred from homology"/>
<dbReference type="InterPro" id="IPR017972">
    <property type="entry name" value="Cyt_P450_CS"/>
</dbReference>
<dbReference type="PRINTS" id="PR00463">
    <property type="entry name" value="EP450I"/>
</dbReference>
<evidence type="ECO:0000256" key="3">
    <source>
        <dbReference type="ARBA" id="ARBA00023004"/>
    </source>
</evidence>
<dbReference type="InterPro" id="IPR001128">
    <property type="entry name" value="Cyt_P450"/>
</dbReference>
<keyword evidence="7" id="KW-1185">Reference proteome</keyword>
<reference evidence="6 7" key="1">
    <citation type="journal article" date="2021" name="Elife">
        <title>Chloroplast acquisition without the gene transfer in kleptoplastic sea slugs, Plakobranchus ocellatus.</title>
        <authorList>
            <person name="Maeda T."/>
            <person name="Takahashi S."/>
            <person name="Yoshida T."/>
            <person name="Shimamura S."/>
            <person name="Takaki Y."/>
            <person name="Nagai Y."/>
            <person name="Toyoda A."/>
            <person name="Suzuki Y."/>
            <person name="Arimoto A."/>
            <person name="Ishii H."/>
            <person name="Satoh N."/>
            <person name="Nishiyama T."/>
            <person name="Hasebe M."/>
            <person name="Maruyama T."/>
            <person name="Minagawa J."/>
            <person name="Obokata J."/>
            <person name="Shigenobu S."/>
        </authorList>
    </citation>
    <scope>NUCLEOTIDE SEQUENCE [LARGE SCALE GENOMIC DNA]</scope>
</reference>
<dbReference type="GO" id="GO:0008395">
    <property type="term" value="F:steroid hydroxylase activity"/>
    <property type="evidence" value="ECO:0007669"/>
    <property type="project" value="TreeGrafter"/>
</dbReference>
<dbReference type="Proteomes" id="UP000735302">
    <property type="component" value="Unassembled WGS sequence"/>
</dbReference>
<keyword evidence="4 5" id="KW-0349">Heme</keyword>
<name>A0AAV4APT1_9GAST</name>
<dbReference type="PANTHER" id="PTHR24300:SF397">
    <property type="entry name" value="CYTOCHROME P450 2U1"/>
    <property type="match status" value="1"/>
</dbReference>
<gene>
    <name evidence="6" type="ORF">PoB_003587000</name>
</gene>
<dbReference type="GO" id="GO:0005506">
    <property type="term" value="F:iron ion binding"/>
    <property type="evidence" value="ECO:0007669"/>
    <property type="project" value="InterPro"/>
</dbReference>
<keyword evidence="3 4" id="KW-0408">Iron</keyword>
<keyword evidence="2 4" id="KW-0479">Metal-binding</keyword>
<comment type="similarity">
    <text evidence="1 5">Belongs to the cytochrome P450 family.</text>
</comment>
<dbReference type="PROSITE" id="PS00086">
    <property type="entry name" value="CYTOCHROME_P450"/>
    <property type="match status" value="1"/>
</dbReference>
<evidence type="ECO:0000256" key="1">
    <source>
        <dbReference type="ARBA" id="ARBA00010617"/>
    </source>
</evidence>
<dbReference type="SUPFAM" id="SSF48264">
    <property type="entry name" value="Cytochrome P450"/>
    <property type="match status" value="1"/>
</dbReference>
<dbReference type="GO" id="GO:0006805">
    <property type="term" value="P:xenobiotic metabolic process"/>
    <property type="evidence" value="ECO:0007669"/>
    <property type="project" value="TreeGrafter"/>
</dbReference>
<evidence type="ECO:0000313" key="7">
    <source>
        <dbReference type="Proteomes" id="UP000735302"/>
    </source>
</evidence>
<sequence length="134" mass="15253">MYYSLLAPYGFPHYITRDFELGGYTIPEGSVVFANIIAINNDPDYYTNPEKFDPSRWLDEHGQVTGRERVLTFGAGPRSCPGDIVAKMELFIFFTSILQFYTVMPEVEGSVLDETPILGFIVKGIDQNLVFKRR</sequence>
<dbReference type="GO" id="GO:0016712">
    <property type="term" value="F:oxidoreductase activity, acting on paired donors, with incorporation or reduction of molecular oxygen, reduced flavin or flavoprotein as one donor, and incorporation of one atom of oxygen"/>
    <property type="evidence" value="ECO:0007669"/>
    <property type="project" value="TreeGrafter"/>
</dbReference>
<dbReference type="GO" id="GO:0006082">
    <property type="term" value="P:organic acid metabolic process"/>
    <property type="evidence" value="ECO:0007669"/>
    <property type="project" value="TreeGrafter"/>
</dbReference>
<evidence type="ECO:0000313" key="6">
    <source>
        <dbReference type="EMBL" id="GFO09365.1"/>
    </source>
</evidence>
<comment type="cofactor">
    <cofactor evidence="4">
        <name>heme</name>
        <dbReference type="ChEBI" id="CHEBI:30413"/>
    </cofactor>
</comment>
<dbReference type="AlphaFoldDB" id="A0AAV4APT1"/>